<dbReference type="InterPro" id="IPR012337">
    <property type="entry name" value="RNaseH-like_sf"/>
</dbReference>
<proteinExistence type="predicted"/>
<dbReference type="SUPFAM" id="SSF53098">
    <property type="entry name" value="Ribonuclease H-like"/>
    <property type="match status" value="1"/>
</dbReference>
<name>A0A9N8W776_9GLOM</name>
<dbReference type="GO" id="GO:0003676">
    <property type="term" value="F:nucleic acid binding"/>
    <property type="evidence" value="ECO:0007669"/>
    <property type="project" value="InterPro"/>
</dbReference>
<reference evidence="1" key="1">
    <citation type="submission" date="2021-06" db="EMBL/GenBank/DDBJ databases">
        <authorList>
            <person name="Kallberg Y."/>
            <person name="Tangrot J."/>
            <person name="Rosling A."/>
        </authorList>
    </citation>
    <scope>NUCLEOTIDE SEQUENCE</scope>
    <source>
        <strain evidence="1">FL966</strain>
    </source>
</reference>
<evidence type="ECO:0000313" key="2">
    <source>
        <dbReference type="Proteomes" id="UP000789759"/>
    </source>
</evidence>
<dbReference type="Gene3D" id="3.30.420.10">
    <property type="entry name" value="Ribonuclease H-like superfamily/Ribonuclease H"/>
    <property type="match status" value="1"/>
</dbReference>
<keyword evidence="2" id="KW-1185">Reference proteome</keyword>
<evidence type="ECO:0000313" key="1">
    <source>
        <dbReference type="EMBL" id="CAG8479711.1"/>
    </source>
</evidence>
<organism evidence="1 2">
    <name type="scientific">Cetraspora pellucida</name>
    <dbReference type="NCBI Taxonomy" id="1433469"/>
    <lineage>
        <taxon>Eukaryota</taxon>
        <taxon>Fungi</taxon>
        <taxon>Fungi incertae sedis</taxon>
        <taxon>Mucoromycota</taxon>
        <taxon>Glomeromycotina</taxon>
        <taxon>Glomeromycetes</taxon>
        <taxon>Diversisporales</taxon>
        <taxon>Gigasporaceae</taxon>
        <taxon>Cetraspora</taxon>
    </lineage>
</organism>
<sequence>MALWPDVHIINEHPRHLQSQEIVKRANGILQINLGKWIEDNQTSNWTEGLPLIIYAMNIQTSCATGKSPYFLVFEQEPVQHFSILEDYTIKHTLPCKVIEELPNKMYCLQCKNGIINTTFNANELMPLGSNKYEELEVCKNNVISVREVARVQSIST</sequence>
<dbReference type="EMBL" id="CAJVQA010000536">
    <property type="protein sequence ID" value="CAG8479711.1"/>
    <property type="molecule type" value="Genomic_DNA"/>
</dbReference>
<protein>
    <submittedName>
        <fullName evidence="1">24431_t:CDS:1</fullName>
    </submittedName>
</protein>
<dbReference type="Proteomes" id="UP000789759">
    <property type="component" value="Unassembled WGS sequence"/>
</dbReference>
<gene>
    <name evidence="1" type="ORF">CPELLU_LOCUS1462</name>
</gene>
<dbReference type="OrthoDB" id="2305872at2759"/>
<dbReference type="AlphaFoldDB" id="A0A9N8W776"/>
<accession>A0A9N8W776</accession>
<comment type="caution">
    <text evidence="1">The sequence shown here is derived from an EMBL/GenBank/DDBJ whole genome shotgun (WGS) entry which is preliminary data.</text>
</comment>
<dbReference type="InterPro" id="IPR036397">
    <property type="entry name" value="RNaseH_sf"/>
</dbReference>